<dbReference type="InterPro" id="IPR040363">
    <property type="entry name" value="HMBOX1"/>
</dbReference>
<reference evidence="5" key="3">
    <citation type="submission" date="2015-06" db="UniProtKB">
        <authorList>
            <consortium name="EnsemblMetazoa"/>
        </authorList>
    </citation>
    <scope>IDENTIFICATION</scope>
</reference>
<name>T1EIR0_HELRO</name>
<dbReference type="GO" id="GO:0003691">
    <property type="term" value="F:double-stranded telomeric DNA binding"/>
    <property type="evidence" value="ECO:0007669"/>
    <property type="project" value="InterPro"/>
</dbReference>
<dbReference type="AlphaFoldDB" id="T1EIR0"/>
<keyword evidence="1 2" id="KW-0238">DNA-binding</keyword>
<sequence length="73" mass="8829">RRERFVFRPNHLDLLDKCFAEENYPSLRRREEIARTCNLTTERITGRPLSDKERVGVHTISNWFANKRKDLKK</sequence>
<dbReference type="InParanoid" id="T1EIR0"/>
<evidence type="ECO:0000313" key="5">
    <source>
        <dbReference type="EnsemblMetazoa" id="HelroP138036"/>
    </source>
</evidence>
<dbReference type="PANTHER" id="PTHR14618">
    <property type="entry name" value="HOMEODOX-CONTAINING PROTEIN 1 HMBOX1"/>
    <property type="match status" value="1"/>
</dbReference>
<dbReference type="EMBL" id="KB096275">
    <property type="protein sequence ID" value="ESO06982.1"/>
    <property type="molecule type" value="Genomic_DNA"/>
</dbReference>
<protein>
    <recommendedName>
        <fullName evidence="3">Homeobox domain-containing protein</fullName>
    </recommendedName>
</protein>
<dbReference type="CDD" id="cd00086">
    <property type="entry name" value="homeodomain"/>
    <property type="match status" value="1"/>
</dbReference>
<gene>
    <name evidence="5" type="primary">20196460</name>
    <name evidence="4" type="ORF">HELRODRAFT_138036</name>
</gene>
<dbReference type="SMART" id="SM00389">
    <property type="entry name" value="HOX"/>
    <property type="match status" value="1"/>
</dbReference>
<feature type="domain" description="Homeobox" evidence="3">
    <location>
        <begin position="1"/>
        <end position="73"/>
    </location>
</feature>
<evidence type="ECO:0000313" key="4">
    <source>
        <dbReference type="EMBL" id="ESO06982.1"/>
    </source>
</evidence>
<keyword evidence="1 2" id="KW-0371">Homeobox</keyword>
<dbReference type="Gene3D" id="1.10.10.60">
    <property type="entry name" value="Homeodomain-like"/>
    <property type="match status" value="1"/>
</dbReference>
<keyword evidence="1 2" id="KW-0539">Nucleus</keyword>
<evidence type="ECO:0000259" key="3">
    <source>
        <dbReference type="PROSITE" id="PS50071"/>
    </source>
</evidence>
<dbReference type="OMA" id="EIARTCN"/>
<dbReference type="PANTHER" id="PTHR14618:SF0">
    <property type="entry name" value="HOMEOBOX-CONTAINING PROTEIN 1"/>
    <property type="match status" value="1"/>
</dbReference>
<dbReference type="EnsemblMetazoa" id="HelroT138036">
    <property type="protein sequence ID" value="HelroP138036"/>
    <property type="gene ID" value="HelroG138036"/>
</dbReference>
<accession>T1EIR0</accession>
<reference evidence="6" key="1">
    <citation type="submission" date="2012-12" db="EMBL/GenBank/DDBJ databases">
        <authorList>
            <person name="Hellsten U."/>
            <person name="Grimwood J."/>
            <person name="Chapman J.A."/>
            <person name="Shapiro H."/>
            <person name="Aerts A."/>
            <person name="Otillar R.P."/>
            <person name="Terry A.Y."/>
            <person name="Boore J.L."/>
            <person name="Simakov O."/>
            <person name="Marletaz F."/>
            <person name="Cho S.-J."/>
            <person name="Edsinger-Gonzales E."/>
            <person name="Havlak P."/>
            <person name="Kuo D.-H."/>
            <person name="Larsson T."/>
            <person name="Lv J."/>
            <person name="Arendt D."/>
            <person name="Savage R."/>
            <person name="Osoegawa K."/>
            <person name="de Jong P."/>
            <person name="Lindberg D.R."/>
            <person name="Seaver E.C."/>
            <person name="Weisblat D.A."/>
            <person name="Putnam N.H."/>
            <person name="Grigoriev I.V."/>
            <person name="Rokhsar D.S."/>
        </authorList>
    </citation>
    <scope>NUCLEOTIDE SEQUENCE</scope>
</reference>
<dbReference type="SUPFAM" id="SSF46689">
    <property type="entry name" value="Homeodomain-like"/>
    <property type="match status" value="1"/>
</dbReference>
<dbReference type="InterPro" id="IPR001356">
    <property type="entry name" value="HD"/>
</dbReference>
<dbReference type="OrthoDB" id="5856131at2759"/>
<dbReference type="InterPro" id="IPR009057">
    <property type="entry name" value="Homeodomain-like_sf"/>
</dbReference>
<dbReference type="Proteomes" id="UP000015101">
    <property type="component" value="Unassembled WGS sequence"/>
</dbReference>
<dbReference type="Pfam" id="PF00046">
    <property type="entry name" value="Homeodomain"/>
    <property type="match status" value="1"/>
</dbReference>
<comment type="subcellular location">
    <subcellularLocation>
        <location evidence="1 2">Nucleus</location>
    </subcellularLocation>
</comment>
<evidence type="ECO:0000256" key="2">
    <source>
        <dbReference type="RuleBase" id="RU000682"/>
    </source>
</evidence>
<dbReference type="EMBL" id="AMQM01003747">
    <property type="status" value="NOT_ANNOTATED_CDS"/>
    <property type="molecule type" value="Genomic_DNA"/>
</dbReference>
<dbReference type="CTD" id="20196460"/>
<evidence type="ECO:0000256" key="1">
    <source>
        <dbReference type="PROSITE-ProRule" id="PRU00108"/>
    </source>
</evidence>
<keyword evidence="6" id="KW-1185">Reference proteome</keyword>
<organism evidence="5 6">
    <name type="scientific">Helobdella robusta</name>
    <name type="common">Californian leech</name>
    <dbReference type="NCBI Taxonomy" id="6412"/>
    <lineage>
        <taxon>Eukaryota</taxon>
        <taxon>Metazoa</taxon>
        <taxon>Spiralia</taxon>
        <taxon>Lophotrochozoa</taxon>
        <taxon>Annelida</taxon>
        <taxon>Clitellata</taxon>
        <taxon>Hirudinea</taxon>
        <taxon>Rhynchobdellida</taxon>
        <taxon>Glossiphoniidae</taxon>
        <taxon>Helobdella</taxon>
    </lineage>
</organism>
<reference evidence="4 6" key="2">
    <citation type="journal article" date="2013" name="Nature">
        <title>Insights into bilaterian evolution from three spiralian genomes.</title>
        <authorList>
            <person name="Simakov O."/>
            <person name="Marletaz F."/>
            <person name="Cho S.J."/>
            <person name="Edsinger-Gonzales E."/>
            <person name="Havlak P."/>
            <person name="Hellsten U."/>
            <person name="Kuo D.H."/>
            <person name="Larsson T."/>
            <person name="Lv J."/>
            <person name="Arendt D."/>
            <person name="Savage R."/>
            <person name="Osoegawa K."/>
            <person name="de Jong P."/>
            <person name="Grimwood J."/>
            <person name="Chapman J.A."/>
            <person name="Shapiro H."/>
            <person name="Aerts A."/>
            <person name="Otillar R.P."/>
            <person name="Terry A.Y."/>
            <person name="Boore J.L."/>
            <person name="Grigoriev I.V."/>
            <person name="Lindberg D.R."/>
            <person name="Seaver E.C."/>
            <person name="Weisblat D.A."/>
            <person name="Putnam N.H."/>
            <person name="Rokhsar D.S."/>
        </authorList>
    </citation>
    <scope>NUCLEOTIDE SEQUENCE</scope>
</reference>
<dbReference type="GO" id="GO:0005634">
    <property type="term" value="C:nucleus"/>
    <property type="evidence" value="ECO:0007669"/>
    <property type="project" value="UniProtKB-SubCell"/>
</dbReference>
<dbReference type="RefSeq" id="XP_009015078.1">
    <property type="nucleotide sequence ID" value="XM_009016830.1"/>
</dbReference>
<proteinExistence type="predicted"/>
<dbReference type="KEGG" id="hro:HELRODRAFT_138036"/>
<evidence type="ECO:0000313" key="6">
    <source>
        <dbReference type="Proteomes" id="UP000015101"/>
    </source>
</evidence>
<dbReference type="HOGENOM" id="CLU_186312_0_0_1"/>
<dbReference type="GeneID" id="20196460"/>
<dbReference type="PROSITE" id="PS50071">
    <property type="entry name" value="HOMEOBOX_2"/>
    <property type="match status" value="1"/>
</dbReference>